<comment type="caution">
    <text evidence="2">The sequence shown here is derived from an EMBL/GenBank/DDBJ whole genome shotgun (WGS) entry which is preliminary data.</text>
</comment>
<name>A0ABQ5VQX2_9RHOB</name>
<keyword evidence="3" id="KW-1185">Reference proteome</keyword>
<evidence type="ECO:0000259" key="1">
    <source>
        <dbReference type="Pfam" id="PF17194"/>
    </source>
</evidence>
<dbReference type="Pfam" id="PF11459">
    <property type="entry name" value="AbiEi_3"/>
    <property type="match status" value="1"/>
</dbReference>
<sequence length="281" mass="32230">MAKGQQNEKKLKPLLQDLPAGYLVDAGWLVARKIDRKSIFNYERQGWLEKVIRGVYRRPSNDVFSADGTEDWRRTVLSIQHLMDWSCHVGGKTALDLAGFEHYVSFEGVRSVHLYGSTPKWLKRLPTSELYQLHTNSLFQSEDLGLSGLGEHGKPSATEEPLPRTLIQSKPERAILEWLNELPDRTTFHSVDMVFEGLATLRPKLLTQLLKDCRSVKVKRLFFVFADRHNHAWRKHIHTDDFDLGAGPRALVEGGKLHPQYRIYVPKEFVLTDTEMDTDGP</sequence>
<reference evidence="2" key="2">
    <citation type="submission" date="2023-01" db="EMBL/GenBank/DDBJ databases">
        <title>Draft genome sequence of Sulfitobacter pacificus strain NBRC 109915.</title>
        <authorList>
            <person name="Sun Q."/>
            <person name="Mori K."/>
        </authorList>
    </citation>
    <scope>NUCLEOTIDE SEQUENCE</scope>
    <source>
        <strain evidence="2">NBRC 109915</strain>
    </source>
</reference>
<evidence type="ECO:0000313" key="3">
    <source>
        <dbReference type="Proteomes" id="UP001161388"/>
    </source>
</evidence>
<dbReference type="InterPro" id="IPR033455">
    <property type="entry name" value="AbiEi_3_N"/>
</dbReference>
<gene>
    <name evidence="2" type="ORF">GCM10007927_41060</name>
</gene>
<organism evidence="2 3">
    <name type="scientific">Sulfitobacter pacificus</name>
    <dbReference type="NCBI Taxonomy" id="1499314"/>
    <lineage>
        <taxon>Bacteria</taxon>
        <taxon>Pseudomonadati</taxon>
        <taxon>Pseudomonadota</taxon>
        <taxon>Alphaproteobacteria</taxon>
        <taxon>Rhodobacterales</taxon>
        <taxon>Roseobacteraceae</taxon>
        <taxon>Sulfitobacter</taxon>
    </lineage>
</organism>
<protein>
    <recommendedName>
        <fullName evidence="1">Transcriptional regulator AbiEi antitoxin N-terminal domain-containing protein</fullName>
    </recommendedName>
</protein>
<dbReference type="RefSeq" id="WP_284376663.1">
    <property type="nucleotide sequence ID" value="NZ_BSNL01000021.1"/>
</dbReference>
<reference evidence="2" key="1">
    <citation type="journal article" date="2014" name="Int. J. Syst. Evol. Microbiol.">
        <title>Complete genome of a new Firmicutes species belonging to the dominant human colonic microbiota ('Ruminococcus bicirculans') reveals two chromosomes and a selective capacity to utilize plant glucans.</title>
        <authorList>
            <consortium name="NISC Comparative Sequencing Program"/>
            <person name="Wegmann U."/>
            <person name="Louis P."/>
            <person name="Goesmann A."/>
            <person name="Henrissat B."/>
            <person name="Duncan S.H."/>
            <person name="Flint H.J."/>
        </authorList>
    </citation>
    <scope>NUCLEOTIDE SEQUENCE</scope>
    <source>
        <strain evidence="2">NBRC 109915</strain>
    </source>
</reference>
<evidence type="ECO:0000313" key="2">
    <source>
        <dbReference type="EMBL" id="GLQ29302.1"/>
    </source>
</evidence>
<dbReference type="InterPro" id="IPR021561">
    <property type="entry name" value="AbiEi_3"/>
</dbReference>
<dbReference type="EMBL" id="BSNL01000021">
    <property type="protein sequence ID" value="GLQ29302.1"/>
    <property type="molecule type" value="Genomic_DNA"/>
</dbReference>
<dbReference type="Pfam" id="PF17194">
    <property type="entry name" value="AbiEi_3_N"/>
    <property type="match status" value="1"/>
</dbReference>
<dbReference type="Proteomes" id="UP001161388">
    <property type="component" value="Unassembled WGS sequence"/>
</dbReference>
<feature type="domain" description="Transcriptional regulator AbiEi antitoxin N-terminal" evidence="1">
    <location>
        <begin position="8"/>
        <end position="106"/>
    </location>
</feature>
<accession>A0ABQ5VQX2</accession>
<proteinExistence type="predicted"/>